<keyword evidence="6 7" id="KW-0472">Membrane</keyword>
<keyword evidence="5 7" id="KW-1133">Transmembrane helix</keyword>
<dbReference type="Gene3D" id="3.40.50.300">
    <property type="entry name" value="P-loop containing nucleotide triphosphate hydrolases"/>
    <property type="match status" value="1"/>
</dbReference>
<feature type="transmembrane region" description="Helical" evidence="7">
    <location>
        <begin position="150"/>
        <end position="169"/>
    </location>
</feature>
<dbReference type="PROSITE" id="PS50893">
    <property type="entry name" value="ABC_TRANSPORTER_2"/>
    <property type="match status" value="1"/>
</dbReference>
<feature type="transmembrane region" description="Helical" evidence="7">
    <location>
        <begin position="12"/>
        <end position="32"/>
    </location>
</feature>
<organism evidence="10 11">
    <name type="scientific">Isobaculum melis</name>
    <dbReference type="NCBI Taxonomy" id="142588"/>
    <lineage>
        <taxon>Bacteria</taxon>
        <taxon>Bacillati</taxon>
        <taxon>Bacillota</taxon>
        <taxon>Bacilli</taxon>
        <taxon>Lactobacillales</taxon>
        <taxon>Carnobacteriaceae</taxon>
        <taxon>Isobaculum</taxon>
    </lineage>
</organism>
<evidence type="ECO:0000313" key="11">
    <source>
        <dbReference type="Proteomes" id="UP000198948"/>
    </source>
</evidence>
<dbReference type="PANTHER" id="PTHR43394">
    <property type="entry name" value="ATP-DEPENDENT PERMEASE MDL1, MITOCHONDRIAL"/>
    <property type="match status" value="1"/>
</dbReference>
<feature type="transmembrane region" description="Helical" evidence="7">
    <location>
        <begin position="238"/>
        <end position="259"/>
    </location>
</feature>
<dbReference type="InterPro" id="IPR003593">
    <property type="entry name" value="AAA+_ATPase"/>
</dbReference>
<evidence type="ECO:0000313" key="10">
    <source>
        <dbReference type="EMBL" id="SES05856.1"/>
    </source>
</evidence>
<feature type="transmembrane region" description="Helical" evidence="7">
    <location>
        <begin position="52"/>
        <end position="72"/>
    </location>
</feature>
<feature type="transmembrane region" description="Helical" evidence="7">
    <location>
        <begin position="123"/>
        <end position="144"/>
    </location>
</feature>
<dbReference type="InterPro" id="IPR017871">
    <property type="entry name" value="ABC_transporter-like_CS"/>
</dbReference>
<dbReference type="Proteomes" id="UP000198948">
    <property type="component" value="Unassembled WGS sequence"/>
</dbReference>
<keyword evidence="3" id="KW-0547">Nucleotide-binding</keyword>
<dbReference type="GO" id="GO:0015421">
    <property type="term" value="F:ABC-type oligopeptide transporter activity"/>
    <property type="evidence" value="ECO:0007669"/>
    <property type="project" value="TreeGrafter"/>
</dbReference>
<evidence type="ECO:0000256" key="2">
    <source>
        <dbReference type="ARBA" id="ARBA00022692"/>
    </source>
</evidence>
<feature type="domain" description="ABC transporter" evidence="8">
    <location>
        <begin position="325"/>
        <end position="559"/>
    </location>
</feature>
<dbReference type="SMART" id="SM00382">
    <property type="entry name" value="AAA"/>
    <property type="match status" value="1"/>
</dbReference>
<dbReference type="InterPro" id="IPR039421">
    <property type="entry name" value="Type_1_exporter"/>
</dbReference>
<dbReference type="InterPro" id="IPR003439">
    <property type="entry name" value="ABC_transporter-like_ATP-bd"/>
</dbReference>
<dbReference type="GO" id="GO:0016887">
    <property type="term" value="F:ATP hydrolysis activity"/>
    <property type="evidence" value="ECO:0007669"/>
    <property type="project" value="InterPro"/>
</dbReference>
<protein>
    <submittedName>
        <fullName evidence="10">ABC-type multidrug transport system, ATPase and permease component</fullName>
    </submittedName>
</protein>
<sequence>MKQVLKEHQFLFGLTVFLSLIYAIASVLIAKILQRVTDTALSGDFEAFKQVILFSVGYLVFIGLGFFTYTYVSKLFTNKLIKSYRQKIFHGVFQQNYQDFTKNNTADYLSILTNDMKMVEENFLAPLLGTILFGFIFVIALIMLFIISPLITVCLIISVLFMFLVPSIFGKLLQKKQNRVSQALERFTKQTKDLLAGFEVIKTFNRLAFSAQQFEKENEDATQAKLDSDKLMAVNESLSSVLGMFSQFVVIFVSSYLVIKGEFTMGGTIALIQLSGQFVSPLLTIMTNVPKMKGIQPVIAKLDVYAMSQALEGKGTLKPVMTQEMKLENVSFAYDPEKPILSNIDLTLEKGKKYVIMGKSGCGKSTLTKLISGYYDHYEGDIHYDGQELKELDQQQLGQVVATIHQDIYMFDTTIKNNLCLYQDFSDAAIKEALANSGAHQFIAEQAEGIDSMVGENGAKLSGGQRQRLAVARALIQKTPVLIIDEGTSAIDKKTAYDIESKLFNIKDLTLITITHQTNADLLKEYDEIIYMEHGNIIEKGHFNELMANQSAFYQSLGID</sequence>
<dbReference type="SUPFAM" id="SSF52540">
    <property type="entry name" value="P-loop containing nucleoside triphosphate hydrolases"/>
    <property type="match status" value="1"/>
</dbReference>
<dbReference type="STRING" id="142588.SAMN04488559_1244"/>
<evidence type="ECO:0000256" key="5">
    <source>
        <dbReference type="ARBA" id="ARBA00022989"/>
    </source>
</evidence>
<dbReference type="GO" id="GO:0005524">
    <property type="term" value="F:ATP binding"/>
    <property type="evidence" value="ECO:0007669"/>
    <property type="project" value="UniProtKB-KW"/>
</dbReference>
<accession>A0A1H9U8R9</accession>
<gene>
    <name evidence="10" type="ORF">SAMN04488559_1244</name>
</gene>
<reference evidence="10 11" key="1">
    <citation type="submission" date="2016-10" db="EMBL/GenBank/DDBJ databases">
        <authorList>
            <person name="de Groot N.N."/>
        </authorList>
    </citation>
    <scope>NUCLEOTIDE SEQUENCE [LARGE SCALE GENOMIC DNA]</scope>
    <source>
        <strain evidence="10 11">DSM 13760</strain>
    </source>
</reference>
<proteinExistence type="predicted"/>
<evidence type="ECO:0000256" key="4">
    <source>
        <dbReference type="ARBA" id="ARBA00022840"/>
    </source>
</evidence>
<dbReference type="SUPFAM" id="SSF90123">
    <property type="entry name" value="ABC transporter transmembrane region"/>
    <property type="match status" value="1"/>
</dbReference>
<name>A0A1H9U8R9_9LACT</name>
<evidence type="ECO:0000256" key="1">
    <source>
        <dbReference type="ARBA" id="ARBA00004651"/>
    </source>
</evidence>
<feature type="domain" description="ABC transmembrane type-1" evidence="9">
    <location>
        <begin position="14"/>
        <end position="294"/>
    </location>
</feature>
<evidence type="ECO:0000256" key="7">
    <source>
        <dbReference type="SAM" id="Phobius"/>
    </source>
</evidence>
<keyword evidence="4" id="KW-0067">ATP-binding</keyword>
<dbReference type="OrthoDB" id="95687at2"/>
<evidence type="ECO:0000256" key="3">
    <source>
        <dbReference type="ARBA" id="ARBA00022741"/>
    </source>
</evidence>
<keyword evidence="2 7" id="KW-0812">Transmembrane</keyword>
<evidence type="ECO:0000259" key="9">
    <source>
        <dbReference type="PROSITE" id="PS50929"/>
    </source>
</evidence>
<dbReference type="PROSITE" id="PS50929">
    <property type="entry name" value="ABC_TM1F"/>
    <property type="match status" value="1"/>
</dbReference>
<dbReference type="PANTHER" id="PTHR43394:SF1">
    <property type="entry name" value="ATP-BINDING CASSETTE SUB-FAMILY B MEMBER 10, MITOCHONDRIAL"/>
    <property type="match status" value="1"/>
</dbReference>
<dbReference type="InterPro" id="IPR036640">
    <property type="entry name" value="ABC1_TM_sf"/>
</dbReference>
<dbReference type="InterPro" id="IPR027417">
    <property type="entry name" value="P-loop_NTPase"/>
</dbReference>
<evidence type="ECO:0000259" key="8">
    <source>
        <dbReference type="PROSITE" id="PS50893"/>
    </source>
</evidence>
<dbReference type="Pfam" id="PF00005">
    <property type="entry name" value="ABC_tran"/>
    <property type="match status" value="1"/>
</dbReference>
<dbReference type="Gene3D" id="1.20.1560.10">
    <property type="entry name" value="ABC transporter type 1, transmembrane domain"/>
    <property type="match status" value="1"/>
</dbReference>
<dbReference type="RefSeq" id="WP_092653910.1">
    <property type="nucleotide sequence ID" value="NZ_FOHA01000024.1"/>
</dbReference>
<comment type="subcellular location">
    <subcellularLocation>
        <location evidence="1">Cell membrane</location>
        <topology evidence="1">Multi-pass membrane protein</topology>
    </subcellularLocation>
</comment>
<dbReference type="Pfam" id="PF00664">
    <property type="entry name" value="ABC_membrane"/>
    <property type="match status" value="1"/>
</dbReference>
<keyword evidence="11" id="KW-1185">Reference proteome</keyword>
<dbReference type="AlphaFoldDB" id="A0A1H9U8R9"/>
<dbReference type="GO" id="GO:0005886">
    <property type="term" value="C:plasma membrane"/>
    <property type="evidence" value="ECO:0007669"/>
    <property type="project" value="UniProtKB-SubCell"/>
</dbReference>
<dbReference type="PROSITE" id="PS00211">
    <property type="entry name" value="ABC_TRANSPORTER_1"/>
    <property type="match status" value="1"/>
</dbReference>
<dbReference type="CDD" id="cd07346">
    <property type="entry name" value="ABC_6TM_exporters"/>
    <property type="match status" value="1"/>
</dbReference>
<evidence type="ECO:0000256" key="6">
    <source>
        <dbReference type="ARBA" id="ARBA00023136"/>
    </source>
</evidence>
<dbReference type="InterPro" id="IPR011527">
    <property type="entry name" value="ABC1_TM_dom"/>
</dbReference>
<dbReference type="EMBL" id="FOHA01000024">
    <property type="protein sequence ID" value="SES05856.1"/>
    <property type="molecule type" value="Genomic_DNA"/>
</dbReference>